<accession>A0A533QGG9</accession>
<proteinExistence type="predicted"/>
<dbReference type="AlphaFoldDB" id="A0A533QGG9"/>
<evidence type="ECO:0000313" key="1">
    <source>
        <dbReference type="EMBL" id="TLD41761.1"/>
    </source>
</evidence>
<dbReference type="Proteomes" id="UP000319783">
    <property type="component" value="Unassembled WGS sequence"/>
</dbReference>
<name>A0A533QGG9_9BACT</name>
<organism evidence="1 2">
    <name type="scientific">Candidatus Jettenia ecosi</name>
    <dbReference type="NCBI Taxonomy" id="2494326"/>
    <lineage>
        <taxon>Bacteria</taxon>
        <taxon>Pseudomonadati</taxon>
        <taxon>Planctomycetota</taxon>
        <taxon>Candidatus Brocadiia</taxon>
        <taxon>Candidatus Brocadiales</taxon>
        <taxon>Candidatus Brocadiaceae</taxon>
        <taxon>Candidatus Jettenia</taxon>
    </lineage>
</organism>
<comment type="caution">
    <text evidence="1">The sequence shown here is derived from an EMBL/GenBank/DDBJ whole genome shotgun (WGS) entry which is preliminary data.</text>
</comment>
<evidence type="ECO:0000313" key="2">
    <source>
        <dbReference type="Proteomes" id="UP000319783"/>
    </source>
</evidence>
<reference evidence="1 2" key="1">
    <citation type="submission" date="2019-04" db="EMBL/GenBank/DDBJ databases">
        <title>Genome of a novel bacterium Candidatus Jettenia ecosi reconstructed from metagenome of an anammox bioreactor.</title>
        <authorList>
            <person name="Mardanov A.V."/>
            <person name="Beletsky A.V."/>
            <person name="Ravin N.V."/>
            <person name="Botchkova E.A."/>
            <person name="Litti Y.V."/>
            <person name="Nozhevnikova A.N."/>
        </authorList>
    </citation>
    <scope>NUCLEOTIDE SEQUENCE [LARGE SCALE GENOMIC DNA]</scope>
    <source>
        <strain evidence="1">J2</strain>
    </source>
</reference>
<sequence length="54" mass="6532">MLRLYPKVLHPFVIEPLIVEKQSFAPGEKFSFHVILIDQKWYLQKINLSRTYKK</sequence>
<gene>
    <name evidence="1" type="ORF">JETT_1986</name>
</gene>
<dbReference type="EMBL" id="SULG01000037">
    <property type="protein sequence ID" value="TLD41761.1"/>
    <property type="molecule type" value="Genomic_DNA"/>
</dbReference>
<protein>
    <submittedName>
        <fullName evidence="1">Uncharacterized protein</fullName>
    </submittedName>
</protein>